<evidence type="ECO:0000313" key="2">
    <source>
        <dbReference type="EMBL" id="GAA0454767.1"/>
    </source>
</evidence>
<sequence length="315" mass="36806">MSEEKPEQSLAAFDSFELNNSKQRRLAVYALNDYYGATFAEVEGSLGFWPRDLEMGIKHQWNKTKSRLRELENAEIPEEYDTAIESVNEIRNDISHNFTETPPREILERSRELAPEWKDWITQAAEDYEQHQESLTATEALAQVGKRTLENVKDPPQDYSYGLARQQESLNEDANRLEKELENLSEEDAVSRDLVNVVSNIMELKRDKDSLDDEHRVHEEEARREEELRRAENTRRVIVTEGVDDDGQIVVVTHEVGKPDETYVMDIEHPDTPDAARERLIGLEANDEVRLRIEEDLRRDRKGRIERVPYVEEMR</sequence>
<reference evidence="3" key="2">
    <citation type="submission" date="2022-04" db="EMBL/GenBank/DDBJ databases">
        <title>Sequencing and genomic assembly of Halococcus dombrowskii.</title>
        <authorList>
            <person name="Lim S.W."/>
            <person name="MacLea K.S."/>
        </authorList>
    </citation>
    <scope>NUCLEOTIDE SEQUENCE</scope>
    <source>
        <strain evidence="3">H4</strain>
    </source>
</reference>
<feature type="coiled-coil region" evidence="1">
    <location>
        <begin position="163"/>
        <end position="237"/>
    </location>
</feature>
<dbReference type="Proteomes" id="UP000830542">
    <property type="component" value="Chromosome"/>
</dbReference>
<evidence type="ECO:0000256" key="1">
    <source>
        <dbReference type="SAM" id="Coils"/>
    </source>
</evidence>
<accession>A0AAV3SE69</accession>
<keyword evidence="1" id="KW-0175">Coiled coil</keyword>
<keyword evidence="4" id="KW-1185">Reference proteome</keyword>
<reference evidence="2" key="1">
    <citation type="journal article" date="2014" name="Int. J. Syst. Evol. Microbiol.">
        <title>Complete genome sequence of Corynebacterium casei LMG S-19264T (=DSM 44701T), isolated from a smear-ripened cheese.</title>
        <authorList>
            <consortium name="US DOE Joint Genome Institute (JGI-PGF)"/>
            <person name="Walter F."/>
            <person name="Albersmeier A."/>
            <person name="Kalinowski J."/>
            <person name="Ruckert C."/>
        </authorList>
    </citation>
    <scope>NUCLEOTIDE SEQUENCE</scope>
    <source>
        <strain evidence="2">JCM 12289</strain>
    </source>
</reference>
<name>A0AAV3SE69_HALDO</name>
<organism evidence="2 5">
    <name type="scientific">Halococcus dombrowskii</name>
    <dbReference type="NCBI Taxonomy" id="179637"/>
    <lineage>
        <taxon>Archaea</taxon>
        <taxon>Methanobacteriati</taxon>
        <taxon>Methanobacteriota</taxon>
        <taxon>Stenosarchaea group</taxon>
        <taxon>Halobacteria</taxon>
        <taxon>Halobacteriales</taxon>
        <taxon>Halococcaceae</taxon>
        <taxon>Halococcus</taxon>
    </lineage>
</organism>
<dbReference type="GeneID" id="71761924"/>
<dbReference type="RefSeq" id="WP_244699010.1">
    <property type="nucleotide sequence ID" value="NZ_BAAADN010000016.1"/>
</dbReference>
<dbReference type="KEGG" id="hdo:MUK72_08710"/>
<gene>
    <name evidence="2" type="ORF">GCM10008985_08190</name>
    <name evidence="3" type="ORF">MUK72_08710</name>
</gene>
<reference evidence="2" key="3">
    <citation type="submission" date="2023-12" db="EMBL/GenBank/DDBJ databases">
        <authorList>
            <person name="Sun Q."/>
            <person name="Inoue M."/>
        </authorList>
    </citation>
    <scope>NUCLEOTIDE SEQUENCE</scope>
    <source>
        <strain evidence="2">JCM 12289</strain>
    </source>
</reference>
<evidence type="ECO:0000313" key="4">
    <source>
        <dbReference type="Proteomes" id="UP000830542"/>
    </source>
</evidence>
<dbReference type="Proteomes" id="UP001500962">
    <property type="component" value="Unassembled WGS sequence"/>
</dbReference>
<dbReference type="EMBL" id="CP095005">
    <property type="protein sequence ID" value="UOO94050.1"/>
    <property type="molecule type" value="Genomic_DNA"/>
</dbReference>
<evidence type="ECO:0000313" key="5">
    <source>
        <dbReference type="Proteomes" id="UP001500962"/>
    </source>
</evidence>
<evidence type="ECO:0000313" key="3">
    <source>
        <dbReference type="EMBL" id="UOO94050.1"/>
    </source>
</evidence>
<proteinExistence type="predicted"/>
<protein>
    <submittedName>
        <fullName evidence="2">Uncharacterized protein</fullName>
    </submittedName>
</protein>
<dbReference type="EMBL" id="BAAADN010000016">
    <property type="protein sequence ID" value="GAA0454767.1"/>
    <property type="molecule type" value="Genomic_DNA"/>
</dbReference>
<dbReference type="AlphaFoldDB" id="A0AAV3SE69"/>